<dbReference type="Proteomes" id="UP001448858">
    <property type="component" value="Chromosome"/>
</dbReference>
<reference evidence="3 4" key="1">
    <citation type="submission" date="2024-04" db="EMBL/GenBank/DDBJ databases">
        <title>Arthrobacter sp. from Plains bison fecal sample.</title>
        <authorList>
            <person name="Ruzzini A."/>
        </authorList>
    </citation>
    <scope>NUCLEOTIDE SEQUENCE [LARGE SCALE GENOMIC DNA]</scope>
    <source>
        <strain evidence="3 4">EINP1</strain>
    </source>
</reference>
<protein>
    <submittedName>
        <fullName evidence="3">SRPBCC family protein</fullName>
    </submittedName>
</protein>
<dbReference type="CDD" id="cd07826">
    <property type="entry name" value="SRPBCC_CalC_Aha1-like_9"/>
    <property type="match status" value="1"/>
</dbReference>
<keyword evidence="4" id="KW-1185">Reference proteome</keyword>
<dbReference type="InterPro" id="IPR013538">
    <property type="entry name" value="ASHA1/2-like_C"/>
</dbReference>
<evidence type="ECO:0000256" key="1">
    <source>
        <dbReference type="ARBA" id="ARBA00006817"/>
    </source>
</evidence>
<organism evidence="3 4">
    <name type="scientific">Arthrobacter citreus</name>
    <dbReference type="NCBI Taxonomy" id="1670"/>
    <lineage>
        <taxon>Bacteria</taxon>
        <taxon>Bacillati</taxon>
        <taxon>Actinomycetota</taxon>
        <taxon>Actinomycetes</taxon>
        <taxon>Micrococcales</taxon>
        <taxon>Micrococcaceae</taxon>
        <taxon>Arthrobacter</taxon>
    </lineage>
</organism>
<evidence type="ECO:0000313" key="4">
    <source>
        <dbReference type="Proteomes" id="UP001448858"/>
    </source>
</evidence>
<gene>
    <name evidence="3" type="ORF">AAE021_12610</name>
</gene>
<dbReference type="EMBL" id="CP151657">
    <property type="protein sequence ID" value="WZP15023.1"/>
    <property type="molecule type" value="Genomic_DNA"/>
</dbReference>
<dbReference type="Gene3D" id="3.30.530.20">
    <property type="match status" value="1"/>
</dbReference>
<evidence type="ECO:0000313" key="3">
    <source>
        <dbReference type="EMBL" id="WZP15023.1"/>
    </source>
</evidence>
<dbReference type="RefSeq" id="WP_342022686.1">
    <property type="nucleotide sequence ID" value="NZ_CP151657.1"/>
</dbReference>
<feature type="domain" description="Activator of Hsp90 ATPase homologue 1/2-like C-terminal" evidence="2">
    <location>
        <begin position="23"/>
        <end position="155"/>
    </location>
</feature>
<dbReference type="Pfam" id="PF08327">
    <property type="entry name" value="AHSA1"/>
    <property type="match status" value="1"/>
</dbReference>
<dbReference type="SUPFAM" id="SSF55961">
    <property type="entry name" value="Bet v1-like"/>
    <property type="match status" value="1"/>
</dbReference>
<name>A0ABZ2ZSA8_9MICC</name>
<proteinExistence type="inferred from homology"/>
<evidence type="ECO:0000259" key="2">
    <source>
        <dbReference type="Pfam" id="PF08327"/>
    </source>
</evidence>
<dbReference type="InterPro" id="IPR023393">
    <property type="entry name" value="START-like_dom_sf"/>
</dbReference>
<accession>A0ABZ2ZSA8</accession>
<comment type="similarity">
    <text evidence="1">Belongs to the AHA1 family.</text>
</comment>
<sequence>MTNTLELNVPDGLPFINFSRELDYPVPQVFRAYQDPDLIVQWLGPRGMKMEIEHYDFRTGGSYCYIHTGPDGVPYTFSGIFHTVRENEFAVQTFEFSGYPDVVSIEFMTMEALDDGRTRISAHSVYPSMEARDGMAASGMEGGVAEGFDRLDELLAQLQEGALQGEGAP</sequence>